<dbReference type="InterPro" id="IPR019775">
    <property type="entry name" value="WD40_repeat_CS"/>
</dbReference>
<dbReference type="EMBL" id="CENE01000014">
    <property type="protein sequence ID" value="CEQ41449.1"/>
    <property type="molecule type" value="Genomic_DNA"/>
</dbReference>
<dbReference type="SMART" id="SM00320">
    <property type="entry name" value="WD40"/>
    <property type="match status" value="6"/>
</dbReference>
<dbReference type="Pfam" id="PF00400">
    <property type="entry name" value="WD40"/>
    <property type="match status" value="2"/>
</dbReference>
<reference evidence="6" key="1">
    <citation type="submission" date="2015-02" db="EMBL/GenBank/DDBJ databases">
        <authorList>
            <person name="Gon?alves P."/>
        </authorList>
    </citation>
    <scope>NUCLEOTIDE SEQUENCE [LARGE SCALE GENOMIC DNA]</scope>
</reference>
<evidence type="ECO:0000313" key="6">
    <source>
        <dbReference type="Proteomes" id="UP000243876"/>
    </source>
</evidence>
<keyword evidence="2" id="KW-0677">Repeat</keyword>
<name>A0A0D6EN95_SPOSA</name>
<feature type="region of interest" description="Disordered" evidence="4">
    <location>
        <begin position="177"/>
        <end position="207"/>
    </location>
</feature>
<dbReference type="InterPro" id="IPR015943">
    <property type="entry name" value="WD40/YVTN_repeat-like_dom_sf"/>
</dbReference>
<protein>
    <submittedName>
        <fullName evidence="5">SPOSA6832_03172-mRNA-1:cds</fullName>
    </submittedName>
</protein>
<feature type="non-terminal residue" evidence="5">
    <location>
        <position position="1"/>
    </location>
</feature>
<evidence type="ECO:0000313" key="5">
    <source>
        <dbReference type="EMBL" id="CEQ41449.1"/>
    </source>
</evidence>
<dbReference type="AlphaFoldDB" id="A0A0D6EN95"/>
<feature type="region of interest" description="Disordered" evidence="4">
    <location>
        <begin position="474"/>
        <end position="503"/>
    </location>
</feature>
<proteinExistence type="predicted"/>
<evidence type="ECO:0000256" key="4">
    <source>
        <dbReference type="SAM" id="MobiDB-lite"/>
    </source>
</evidence>
<evidence type="ECO:0000256" key="2">
    <source>
        <dbReference type="ARBA" id="ARBA00022737"/>
    </source>
</evidence>
<dbReference type="SUPFAM" id="SSF50978">
    <property type="entry name" value="WD40 repeat-like"/>
    <property type="match status" value="1"/>
</dbReference>
<feature type="compositionally biased region" description="Low complexity" evidence="4">
    <location>
        <begin position="177"/>
        <end position="187"/>
    </location>
</feature>
<feature type="compositionally biased region" description="Acidic residues" evidence="4">
    <location>
        <begin position="487"/>
        <end position="503"/>
    </location>
</feature>
<evidence type="ECO:0000256" key="1">
    <source>
        <dbReference type="ARBA" id="ARBA00022574"/>
    </source>
</evidence>
<gene>
    <name evidence="5" type="primary">SPOSA6832_03172</name>
</gene>
<dbReference type="PROSITE" id="PS50082">
    <property type="entry name" value="WD_REPEATS_2"/>
    <property type="match status" value="2"/>
</dbReference>
<keyword evidence="6" id="KW-1185">Reference proteome</keyword>
<dbReference type="Proteomes" id="UP000243876">
    <property type="component" value="Unassembled WGS sequence"/>
</dbReference>
<evidence type="ECO:0000256" key="3">
    <source>
        <dbReference type="PROSITE-ProRule" id="PRU00221"/>
    </source>
</evidence>
<dbReference type="InterPro" id="IPR001680">
    <property type="entry name" value="WD40_rpt"/>
</dbReference>
<dbReference type="OrthoDB" id="6262491at2759"/>
<dbReference type="InterPro" id="IPR020472">
    <property type="entry name" value="WD40_PAC1"/>
</dbReference>
<dbReference type="Gene3D" id="2.130.10.10">
    <property type="entry name" value="YVTN repeat-like/Quinoprotein amine dehydrogenase"/>
    <property type="match status" value="2"/>
</dbReference>
<keyword evidence="1 3" id="KW-0853">WD repeat</keyword>
<dbReference type="PANTHER" id="PTHR44156">
    <property type="entry name" value="SUPERNUMERARY LIMBS, ISOFORM B-RELATED"/>
    <property type="match status" value="1"/>
</dbReference>
<organism evidence="5 6">
    <name type="scientific">Sporidiobolus salmonicolor</name>
    <name type="common">Yeast-like fungus</name>
    <name type="synonym">Sporobolomyces salmonicolor</name>
    <dbReference type="NCBI Taxonomy" id="5005"/>
    <lineage>
        <taxon>Eukaryota</taxon>
        <taxon>Fungi</taxon>
        <taxon>Dikarya</taxon>
        <taxon>Basidiomycota</taxon>
        <taxon>Pucciniomycotina</taxon>
        <taxon>Microbotryomycetes</taxon>
        <taxon>Sporidiobolales</taxon>
        <taxon>Sporidiobolaceae</taxon>
        <taxon>Sporobolomyces</taxon>
    </lineage>
</organism>
<feature type="repeat" description="WD" evidence="3">
    <location>
        <begin position="83"/>
        <end position="131"/>
    </location>
</feature>
<accession>A0A0D6EN95</accession>
<dbReference type="PROSITE" id="PS00678">
    <property type="entry name" value="WD_REPEATS_1"/>
    <property type="match status" value="1"/>
</dbReference>
<dbReference type="InterPro" id="IPR053299">
    <property type="entry name" value="ASTRA_WD_repeat"/>
</dbReference>
<sequence>EELGRKHFAHRSLTRNRAAVRAARAEALESVGNPIKLSTKPLRVVIRQPQTKGKRAEPEGWVAESGFVVRRVGLDSGKTKQLYKGHCGPVTSLDFYRPTTGTQLTRDLLISGSWDKTFRVWDIQTKTHLSTTIAHNDFVKALVVIPSLKVLVTGSSDKDLRVWDLAPLESWDFASLASSTSGTSTPAEDNSEPTPPPQLRAGAAPPAALSHRPLPCLLALKAHTRPIEQLAYYDLLEPSDDDDEQLRKKTGRTALLSADSMGALKIWELWREESGAIKGELRCQTRPHELAIYDMVVGEEGELWTASADHSVLLSSLSLSTPSTPPTPLLRLPHPSQVRSLLPLAAALPALSAPYLLTASSDELLRIFSLASSACDPDPAREQRREWRGIGLAEGSVPDGCVREVEGHTHEIVQLRAYVSEATGTTEDGADEGGGKKREAWILSASLDGTLRRWKWPEMLLEERERLVLVPVVEQGEGEEKKKESLLTEEEERELEELMADDE</sequence>
<feature type="repeat" description="WD" evidence="3">
    <location>
        <begin position="132"/>
        <end position="165"/>
    </location>
</feature>
<dbReference type="PROSITE" id="PS50294">
    <property type="entry name" value="WD_REPEATS_REGION"/>
    <property type="match status" value="1"/>
</dbReference>
<dbReference type="PRINTS" id="PR00320">
    <property type="entry name" value="GPROTEINBRPT"/>
</dbReference>
<dbReference type="InterPro" id="IPR036322">
    <property type="entry name" value="WD40_repeat_dom_sf"/>
</dbReference>